<feature type="domain" description="Anti-proliferative protein" evidence="3">
    <location>
        <begin position="88"/>
        <end position="107"/>
    </location>
</feature>
<sequence>MHKEISVAVQFLVKLIGRNKKFSPDQLDCLTRCLTKLLTERFENHWFPDKPFKGQGYRCIRVNGRSKPDETLESAANEVGIKYEDLSLPIELTIWVDPDEVCYRFGEHVGSCCTLASFEKKRPYIIYEETTLVNKETKDISKLSKVQTDIAPTAGEQKLKQPSSSNQNHQRMNNTGGLSNRNRRYMNITNAGTHFVTLPPRYNCMYPSLAFPARPRIQRQPNIMNMSPHFRIFPPSSPSLSHKSISMNLRYPAYHGTLQRINNWNSSAPLKV</sequence>
<comment type="similarity">
    <text evidence="1">Belongs to the BTG family.</text>
</comment>
<dbReference type="AlphaFoldDB" id="A0AA39FFA0"/>
<accession>A0AA39FFA0</accession>
<evidence type="ECO:0000256" key="1">
    <source>
        <dbReference type="ARBA" id="ARBA00007989"/>
    </source>
</evidence>
<comment type="caution">
    <text evidence="4">The sequence shown here is derived from an EMBL/GenBank/DDBJ whole genome shotgun (WGS) entry which is preliminary data.</text>
</comment>
<dbReference type="Pfam" id="PF07742">
    <property type="entry name" value="BTG"/>
    <property type="match status" value="1"/>
</dbReference>
<protein>
    <recommendedName>
        <fullName evidence="3">Anti-proliferative protein domain-containing protein</fullName>
    </recommendedName>
</protein>
<dbReference type="GO" id="GO:0005737">
    <property type="term" value="C:cytoplasm"/>
    <property type="evidence" value="ECO:0007669"/>
    <property type="project" value="TreeGrafter"/>
</dbReference>
<organism evidence="4 5">
    <name type="scientific">Microctonus hyperodae</name>
    <name type="common">Parasitoid wasp</name>
    <dbReference type="NCBI Taxonomy" id="165561"/>
    <lineage>
        <taxon>Eukaryota</taxon>
        <taxon>Metazoa</taxon>
        <taxon>Ecdysozoa</taxon>
        <taxon>Arthropoda</taxon>
        <taxon>Hexapoda</taxon>
        <taxon>Insecta</taxon>
        <taxon>Pterygota</taxon>
        <taxon>Neoptera</taxon>
        <taxon>Endopterygota</taxon>
        <taxon>Hymenoptera</taxon>
        <taxon>Apocrita</taxon>
        <taxon>Ichneumonoidea</taxon>
        <taxon>Braconidae</taxon>
        <taxon>Euphorinae</taxon>
        <taxon>Microctonus</taxon>
    </lineage>
</organism>
<keyword evidence="5" id="KW-1185">Reference proteome</keyword>
<dbReference type="SUPFAM" id="SSF160696">
    <property type="entry name" value="BTG domain-like"/>
    <property type="match status" value="1"/>
</dbReference>
<dbReference type="FunFam" id="3.90.640.90:FF:000002">
    <property type="entry name" value="BTG anti-proliferation factor 4"/>
    <property type="match status" value="1"/>
</dbReference>
<dbReference type="EMBL" id="JAQQBR010001831">
    <property type="protein sequence ID" value="KAK0168418.1"/>
    <property type="molecule type" value="Genomic_DNA"/>
</dbReference>
<reference evidence="4" key="1">
    <citation type="journal article" date="2023" name="bioRxiv">
        <title>Scaffold-level genome assemblies of two parasitoid biocontrol wasps reveal the parthenogenesis mechanism and an associated novel virus.</title>
        <authorList>
            <person name="Inwood S."/>
            <person name="Skelly J."/>
            <person name="Guhlin J."/>
            <person name="Harrop T."/>
            <person name="Goldson S."/>
            <person name="Dearden P."/>
        </authorList>
    </citation>
    <scope>NUCLEOTIDE SEQUENCE</scope>
    <source>
        <strain evidence="4">Lincoln</strain>
        <tissue evidence="4">Whole body</tissue>
    </source>
</reference>
<dbReference type="InterPro" id="IPR033332">
    <property type="entry name" value="BTG"/>
</dbReference>
<name>A0AA39FFA0_MICHY</name>
<proteinExistence type="inferred from homology"/>
<dbReference type="InterPro" id="IPR036054">
    <property type="entry name" value="BTG-like_sf"/>
</dbReference>
<dbReference type="Gene3D" id="3.90.640.90">
    <property type="entry name" value="Anti-proliferative protein, N-terminal domain"/>
    <property type="match status" value="1"/>
</dbReference>
<dbReference type="InterPro" id="IPR002087">
    <property type="entry name" value="Anti_prolifrtn"/>
</dbReference>
<dbReference type="PRINTS" id="PR00310">
    <property type="entry name" value="ANTIPRLFBTG1"/>
</dbReference>
<feature type="region of interest" description="Disordered" evidence="2">
    <location>
        <begin position="153"/>
        <end position="182"/>
    </location>
</feature>
<evidence type="ECO:0000313" key="4">
    <source>
        <dbReference type="EMBL" id="KAK0168418.1"/>
    </source>
</evidence>
<dbReference type="SMART" id="SM00099">
    <property type="entry name" value="btg1"/>
    <property type="match status" value="1"/>
</dbReference>
<evidence type="ECO:0000313" key="5">
    <source>
        <dbReference type="Proteomes" id="UP001168972"/>
    </source>
</evidence>
<dbReference type="GO" id="GO:0005634">
    <property type="term" value="C:nucleus"/>
    <property type="evidence" value="ECO:0007669"/>
    <property type="project" value="TreeGrafter"/>
</dbReference>
<evidence type="ECO:0000256" key="2">
    <source>
        <dbReference type="SAM" id="MobiDB-lite"/>
    </source>
</evidence>
<dbReference type="Proteomes" id="UP001168972">
    <property type="component" value="Unassembled WGS sequence"/>
</dbReference>
<dbReference type="PANTHER" id="PTHR22978">
    <property type="entry name" value="B-CELL TRANSLOCATION GENE"/>
    <property type="match status" value="1"/>
</dbReference>
<dbReference type="PANTHER" id="PTHR22978:SF44">
    <property type="entry name" value="PROTEIN BTG3-LIKE PROTEIN"/>
    <property type="match status" value="1"/>
</dbReference>
<feature type="compositionally biased region" description="Polar residues" evidence="2">
    <location>
        <begin position="160"/>
        <end position="180"/>
    </location>
</feature>
<reference evidence="4" key="2">
    <citation type="submission" date="2023-03" db="EMBL/GenBank/DDBJ databases">
        <authorList>
            <person name="Inwood S.N."/>
            <person name="Skelly J.G."/>
            <person name="Guhlin J."/>
            <person name="Harrop T.W.R."/>
            <person name="Goldson S.G."/>
            <person name="Dearden P.K."/>
        </authorList>
    </citation>
    <scope>NUCLEOTIDE SEQUENCE</scope>
    <source>
        <strain evidence="4">Lincoln</strain>
        <tissue evidence="4">Whole body</tissue>
    </source>
</reference>
<dbReference type="PROSITE" id="PS01203">
    <property type="entry name" value="BTG_2"/>
    <property type="match status" value="1"/>
</dbReference>
<evidence type="ECO:0000259" key="3">
    <source>
        <dbReference type="PROSITE" id="PS01203"/>
    </source>
</evidence>
<gene>
    <name evidence="4" type="ORF">PV327_002221</name>
</gene>